<dbReference type="InterPro" id="IPR050469">
    <property type="entry name" value="Diguanylate_Cyclase"/>
</dbReference>
<dbReference type="Proteomes" id="UP000026249">
    <property type="component" value="Unassembled WGS sequence"/>
</dbReference>
<evidence type="ECO:0000259" key="4">
    <source>
        <dbReference type="PROSITE" id="PS50887"/>
    </source>
</evidence>
<evidence type="ECO:0000313" key="6">
    <source>
        <dbReference type="Proteomes" id="UP000026249"/>
    </source>
</evidence>
<dbReference type="EMBL" id="JFKE01000010">
    <property type="protein sequence ID" value="KAJ54227.1"/>
    <property type="molecule type" value="Genomic_DNA"/>
</dbReference>
<dbReference type="InterPro" id="IPR043128">
    <property type="entry name" value="Rev_trsase/Diguanyl_cyclase"/>
</dbReference>
<dbReference type="NCBIfam" id="TIGR00254">
    <property type="entry name" value="GGDEF"/>
    <property type="match status" value="1"/>
</dbReference>
<dbReference type="GO" id="GO:0043709">
    <property type="term" value="P:cell adhesion involved in single-species biofilm formation"/>
    <property type="evidence" value="ECO:0007669"/>
    <property type="project" value="TreeGrafter"/>
</dbReference>
<dbReference type="PROSITE" id="PS50887">
    <property type="entry name" value="GGDEF"/>
    <property type="match status" value="1"/>
</dbReference>
<evidence type="ECO:0000256" key="3">
    <source>
        <dbReference type="SAM" id="Phobius"/>
    </source>
</evidence>
<dbReference type="PANTHER" id="PTHR45138">
    <property type="entry name" value="REGULATORY COMPONENTS OF SENSORY TRANSDUCTION SYSTEM"/>
    <property type="match status" value="1"/>
</dbReference>
<dbReference type="FunFam" id="3.30.70.270:FF:000001">
    <property type="entry name" value="Diguanylate cyclase domain protein"/>
    <property type="match status" value="1"/>
</dbReference>
<evidence type="ECO:0000256" key="1">
    <source>
        <dbReference type="ARBA" id="ARBA00012528"/>
    </source>
</evidence>
<dbReference type="SMART" id="SM00267">
    <property type="entry name" value="GGDEF"/>
    <property type="match status" value="1"/>
</dbReference>
<comment type="caution">
    <text evidence="5">The sequence shown here is derived from an EMBL/GenBank/DDBJ whole genome shotgun (WGS) entry which is preliminary data.</text>
</comment>
<comment type="catalytic activity">
    <reaction evidence="2">
        <text>2 GTP = 3',3'-c-di-GMP + 2 diphosphate</text>
        <dbReference type="Rhea" id="RHEA:24898"/>
        <dbReference type="ChEBI" id="CHEBI:33019"/>
        <dbReference type="ChEBI" id="CHEBI:37565"/>
        <dbReference type="ChEBI" id="CHEBI:58805"/>
        <dbReference type="EC" id="2.7.7.65"/>
    </reaction>
</comment>
<organism evidence="5 6">
    <name type="scientific">Actibacterium mucosum KCTC 23349</name>
    <dbReference type="NCBI Taxonomy" id="1454373"/>
    <lineage>
        <taxon>Bacteria</taxon>
        <taxon>Pseudomonadati</taxon>
        <taxon>Pseudomonadota</taxon>
        <taxon>Alphaproteobacteria</taxon>
        <taxon>Rhodobacterales</taxon>
        <taxon>Roseobacteraceae</taxon>
        <taxon>Actibacterium</taxon>
    </lineage>
</organism>
<sequence>MQLKSKSAVVVFTATITAIAVVTVLVVDWFAYPGPAYARAAAIGVTNAVILAVPISAYVAVKMHQNWQLTERLQEALRTDPLTGLTSREAFFDHVDLHGGQLGVVMMIDIDRFKSVNDRHGHLAGDGVIQQVGNLLRAEFPAPAVLGRFGGDEFVVFIPNMPEHEGAVRAENVRLAAERSVLTAAVHSLKVTVSIGVAAKSELSDFRTALHRADGALYAAKNAGRNRVAQR</sequence>
<reference evidence="5 6" key="1">
    <citation type="submission" date="2014-03" db="EMBL/GenBank/DDBJ databases">
        <title>Draft Genome Sequence of Actibacterium mucosum KCTC 23349, a Marine Alphaproteobacterium with Complex Ionic Requirements Isolated from Mediterranean Seawater at Malvarrosa Beach, Valencia, Spain.</title>
        <authorList>
            <person name="Arahal D.R."/>
            <person name="Shao Z."/>
            <person name="Lai Q."/>
            <person name="Pujalte M.J."/>
        </authorList>
    </citation>
    <scope>NUCLEOTIDE SEQUENCE [LARGE SCALE GENOMIC DNA]</scope>
    <source>
        <strain evidence="5 6">KCTC 23349</strain>
    </source>
</reference>
<dbReference type="SUPFAM" id="SSF55073">
    <property type="entry name" value="Nucleotide cyclase"/>
    <property type="match status" value="1"/>
</dbReference>
<dbReference type="GO" id="GO:0052621">
    <property type="term" value="F:diguanylate cyclase activity"/>
    <property type="evidence" value="ECO:0007669"/>
    <property type="project" value="UniProtKB-EC"/>
</dbReference>
<proteinExistence type="predicted"/>
<feature type="domain" description="GGDEF" evidence="4">
    <location>
        <begin position="101"/>
        <end position="231"/>
    </location>
</feature>
<dbReference type="CDD" id="cd01949">
    <property type="entry name" value="GGDEF"/>
    <property type="match status" value="1"/>
</dbReference>
<dbReference type="InterPro" id="IPR029787">
    <property type="entry name" value="Nucleotide_cyclase"/>
</dbReference>
<keyword evidence="3" id="KW-0472">Membrane</keyword>
<keyword evidence="3" id="KW-0812">Transmembrane</keyword>
<protein>
    <recommendedName>
        <fullName evidence="1">diguanylate cyclase</fullName>
        <ecNumber evidence="1">2.7.7.65</ecNumber>
    </recommendedName>
</protein>
<dbReference type="GO" id="GO:1902201">
    <property type="term" value="P:negative regulation of bacterial-type flagellum-dependent cell motility"/>
    <property type="evidence" value="ECO:0007669"/>
    <property type="project" value="TreeGrafter"/>
</dbReference>
<keyword evidence="6" id="KW-1185">Reference proteome</keyword>
<dbReference type="EC" id="2.7.7.65" evidence="1"/>
<gene>
    <name evidence="5" type="ORF">ACMU_03835</name>
</gene>
<evidence type="ECO:0000256" key="2">
    <source>
        <dbReference type="ARBA" id="ARBA00034247"/>
    </source>
</evidence>
<dbReference type="GO" id="GO:0005886">
    <property type="term" value="C:plasma membrane"/>
    <property type="evidence" value="ECO:0007669"/>
    <property type="project" value="TreeGrafter"/>
</dbReference>
<dbReference type="PANTHER" id="PTHR45138:SF9">
    <property type="entry name" value="DIGUANYLATE CYCLASE DGCM-RELATED"/>
    <property type="match status" value="1"/>
</dbReference>
<dbReference type="InterPro" id="IPR000160">
    <property type="entry name" value="GGDEF_dom"/>
</dbReference>
<dbReference type="RefSeq" id="WP_051588427.1">
    <property type="nucleotide sequence ID" value="NZ_JFKE01000010.1"/>
</dbReference>
<dbReference type="Pfam" id="PF00990">
    <property type="entry name" value="GGDEF"/>
    <property type="match status" value="1"/>
</dbReference>
<dbReference type="Gene3D" id="3.30.70.270">
    <property type="match status" value="1"/>
</dbReference>
<feature type="transmembrane region" description="Helical" evidence="3">
    <location>
        <begin position="7"/>
        <end position="31"/>
    </location>
</feature>
<name>A0A037ZDK9_9RHOB</name>
<dbReference type="STRING" id="1454373.ACMU_03835"/>
<evidence type="ECO:0000313" key="5">
    <source>
        <dbReference type="EMBL" id="KAJ54227.1"/>
    </source>
</evidence>
<feature type="transmembrane region" description="Helical" evidence="3">
    <location>
        <begin position="37"/>
        <end position="61"/>
    </location>
</feature>
<dbReference type="OrthoDB" id="9812260at2"/>
<accession>A0A037ZDK9</accession>
<dbReference type="AlphaFoldDB" id="A0A037ZDK9"/>
<keyword evidence="3" id="KW-1133">Transmembrane helix</keyword>